<name>A0A5C6NA82_9TELE</name>
<dbReference type="Proteomes" id="UP000324091">
    <property type="component" value="Chromosome 3"/>
</dbReference>
<reference evidence="1 2" key="1">
    <citation type="submission" date="2019-04" db="EMBL/GenBank/DDBJ databases">
        <title>Chromosome genome assembly for Takifugu flavidus.</title>
        <authorList>
            <person name="Xiao S."/>
        </authorList>
    </citation>
    <scope>NUCLEOTIDE SEQUENCE [LARGE SCALE GENOMIC DNA]</scope>
    <source>
        <strain evidence="1">HTHZ2018</strain>
        <tissue evidence="1">Muscle</tissue>
    </source>
</reference>
<accession>A0A5C6NA82</accession>
<keyword evidence="2" id="KW-1185">Reference proteome</keyword>
<evidence type="ECO:0000313" key="1">
    <source>
        <dbReference type="EMBL" id="TWW64005.1"/>
    </source>
</evidence>
<sequence length="107" mass="11530">MKDVRGGVKEVQECVSAGVGVGGGVGMGVKLQWALDQDASLAGSDPMMYSELQLVIEAGDKDSTAHCSQPLPTQQLSRKNCYSVTYPQSFIWFYGISDQHQSTIALM</sequence>
<protein>
    <submittedName>
        <fullName evidence="1">Uncharacterized protein</fullName>
    </submittedName>
</protein>
<comment type="caution">
    <text evidence="1">The sequence shown here is derived from an EMBL/GenBank/DDBJ whole genome shotgun (WGS) entry which is preliminary data.</text>
</comment>
<proteinExistence type="predicted"/>
<evidence type="ECO:0000313" key="2">
    <source>
        <dbReference type="Proteomes" id="UP000324091"/>
    </source>
</evidence>
<dbReference type="EMBL" id="RHFK02000016">
    <property type="protein sequence ID" value="TWW64005.1"/>
    <property type="molecule type" value="Genomic_DNA"/>
</dbReference>
<gene>
    <name evidence="1" type="ORF">D4764_03G0010130</name>
</gene>
<organism evidence="1 2">
    <name type="scientific">Takifugu flavidus</name>
    <name type="common">sansaifugu</name>
    <dbReference type="NCBI Taxonomy" id="433684"/>
    <lineage>
        <taxon>Eukaryota</taxon>
        <taxon>Metazoa</taxon>
        <taxon>Chordata</taxon>
        <taxon>Craniata</taxon>
        <taxon>Vertebrata</taxon>
        <taxon>Euteleostomi</taxon>
        <taxon>Actinopterygii</taxon>
        <taxon>Neopterygii</taxon>
        <taxon>Teleostei</taxon>
        <taxon>Neoteleostei</taxon>
        <taxon>Acanthomorphata</taxon>
        <taxon>Eupercaria</taxon>
        <taxon>Tetraodontiformes</taxon>
        <taxon>Tetradontoidea</taxon>
        <taxon>Tetraodontidae</taxon>
        <taxon>Takifugu</taxon>
    </lineage>
</organism>
<dbReference type="AlphaFoldDB" id="A0A5C6NA82"/>